<gene>
    <name evidence="1" type="ORF">ATY39_14020</name>
</gene>
<dbReference type="Proteomes" id="UP000076021">
    <property type="component" value="Chromosome"/>
</dbReference>
<dbReference type="KEGG" id="rst:ATY39_14020"/>
<dbReference type="EMBL" id="CP014806">
    <property type="protein sequence ID" value="AMX00431.1"/>
    <property type="molecule type" value="Genomic_DNA"/>
</dbReference>
<reference evidence="2" key="2">
    <citation type="submission" date="2016-03" db="EMBL/GenBank/DDBJ databases">
        <authorList>
            <person name="Ploux O."/>
        </authorList>
    </citation>
    <scope>NUCLEOTIDE SEQUENCE [LARGE SCALE GENOMIC DNA]</scope>
    <source>
        <strain evidence="2">PP9</strain>
    </source>
</reference>
<keyword evidence="2" id="KW-1185">Reference proteome</keyword>
<reference evidence="1 2" key="1">
    <citation type="journal article" date="2016" name="Genome Announc.">
        <title>Whole-Genome Sequence of Rummeliibacillus stabekisii Strain PP9 Isolated from Antarctic Soil.</title>
        <authorList>
            <person name="da Mota F.F."/>
            <person name="Vollu R.E."/>
            <person name="Jurelevicius D."/>
            <person name="Seldin L."/>
        </authorList>
    </citation>
    <scope>NUCLEOTIDE SEQUENCE [LARGE SCALE GENOMIC DNA]</scope>
    <source>
        <strain evidence="1 2">PP9</strain>
    </source>
</reference>
<protein>
    <submittedName>
        <fullName evidence="1">Uncharacterized protein</fullName>
    </submittedName>
</protein>
<evidence type="ECO:0000313" key="2">
    <source>
        <dbReference type="Proteomes" id="UP000076021"/>
    </source>
</evidence>
<dbReference type="AlphaFoldDB" id="A0A143HG09"/>
<accession>A0A143HG09</accession>
<proteinExistence type="predicted"/>
<sequence>MTQTLTTKKYSAAEILSIMTSYNWMINYIANMREEFNAIYAPVAKYDGMPHAKGGKSDPIWNEITRIERCISDYGETGDKVFFMQEFLTSSAFEKMEEKNKMILQHTLNGMKQTKIAKLLMCSQPAIQYRQCKIAEYICEEC</sequence>
<name>A0A143HG09_9BACL</name>
<dbReference type="OrthoDB" id="8910390at2"/>
<dbReference type="RefSeq" id="WP_066790796.1">
    <property type="nucleotide sequence ID" value="NZ_CP014806.1"/>
</dbReference>
<organism evidence="1 2">
    <name type="scientific">Rummeliibacillus stabekisii</name>
    <dbReference type="NCBI Taxonomy" id="241244"/>
    <lineage>
        <taxon>Bacteria</taxon>
        <taxon>Bacillati</taxon>
        <taxon>Bacillota</taxon>
        <taxon>Bacilli</taxon>
        <taxon>Bacillales</taxon>
        <taxon>Caryophanaceae</taxon>
        <taxon>Rummeliibacillus</taxon>
    </lineage>
</organism>
<evidence type="ECO:0000313" key="1">
    <source>
        <dbReference type="EMBL" id="AMX00431.1"/>
    </source>
</evidence>